<name>A0A1I7AQH3_9FLAO</name>
<feature type="domain" description="Anthranilate synthase component I N-terminal" evidence="2">
    <location>
        <begin position="49"/>
        <end position="86"/>
    </location>
</feature>
<dbReference type="Pfam" id="PF00425">
    <property type="entry name" value="Chorismate_bind"/>
    <property type="match status" value="1"/>
</dbReference>
<dbReference type="STRING" id="477690.SAMN05216474_2311"/>
<dbReference type="SUPFAM" id="SSF56322">
    <property type="entry name" value="ADC synthase"/>
    <property type="match status" value="1"/>
</dbReference>
<dbReference type="RefSeq" id="WP_090249768.1">
    <property type="nucleotide sequence ID" value="NZ_FPAS01000003.1"/>
</dbReference>
<dbReference type="PRINTS" id="PR00095">
    <property type="entry name" value="ANTSNTHASEI"/>
</dbReference>
<dbReference type="GO" id="GO:0000162">
    <property type="term" value="P:L-tryptophan biosynthetic process"/>
    <property type="evidence" value="ECO:0007669"/>
    <property type="project" value="TreeGrafter"/>
</dbReference>
<dbReference type="PANTHER" id="PTHR11236">
    <property type="entry name" value="AMINOBENZOATE/ANTHRANILATE SYNTHASE"/>
    <property type="match status" value="1"/>
</dbReference>
<dbReference type="PANTHER" id="PTHR11236:SF50">
    <property type="entry name" value="AMINODEOXYCHORISMATE SYNTHASE COMPONENT 1"/>
    <property type="match status" value="1"/>
</dbReference>
<evidence type="ECO:0000313" key="4">
    <source>
        <dbReference type="Proteomes" id="UP000236454"/>
    </source>
</evidence>
<feature type="domain" description="Chorismate-utilising enzyme C-terminal" evidence="1">
    <location>
        <begin position="133"/>
        <end position="390"/>
    </location>
</feature>
<dbReference type="EMBL" id="FPAS01000003">
    <property type="protein sequence ID" value="SFT77166.1"/>
    <property type="molecule type" value="Genomic_DNA"/>
</dbReference>
<dbReference type="OrthoDB" id="9803598at2"/>
<evidence type="ECO:0000259" key="2">
    <source>
        <dbReference type="Pfam" id="PF04715"/>
    </source>
</evidence>
<dbReference type="InterPro" id="IPR006805">
    <property type="entry name" value="Anth_synth_I_N"/>
</dbReference>
<evidence type="ECO:0000313" key="3">
    <source>
        <dbReference type="EMBL" id="SFT77166.1"/>
    </source>
</evidence>
<protein>
    <submittedName>
        <fullName evidence="3">Para-aminobenzoate synthetase component 1</fullName>
    </submittedName>
</protein>
<dbReference type="AlphaFoldDB" id="A0A1I7AQH3"/>
<dbReference type="InterPro" id="IPR015890">
    <property type="entry name" value="Chorismate_C"/>
</dbReference>
<dbReference type="GO" id="GO:0046820">
    <property type="term" value="F:4-amino-4-deoxychorismate synthase activity"/>
    <property type="evidence" value="ECO:0007669"/>
    <property type="project" value="TreeGrafter"/>
</dbReference>
<gene>
    <name evidence="3" type="ORF">SAMN05216474_2311</name>
</gene>
<evidence type="ECO:0000259" key="1">
    <source>
        <dbReference type="Pfam" id="PF00425"/>
    </source>
</evidence>
<dbReference type="Gene3D" id="3.60.120.10">
    <property type="entry name" value="Anthranilate synthase"/>
    <property type="match status" value="1"/>
</dbReference>
<dbReference type="InterPro" id="IPR019999">
    <property type="entry name" value="Anth_synth_I-like"/>
</dbReference>
<keyword evidence="4" id="KW-1185">Reference proteome</keyword>
<accession>A0A1I7AQH3</accession>
<organism evidence="3 4">
    <name type="scientific">Lishizhenia tianjinensis</name>
    <dbReference type="NCBI Taxonomy" id="477690"/>
    <lineage>
        <taxon>Bacteria</taxon>
        <taxon>Pseudomonadati</taxon>
        <taxon>Bacteroidota</taxon>
        <taxon>Flavobacteriia</taxon>
        <taxon>Flavobacteriales</taxon>
        <taxon>Crocinitomicaceae</taxon>
        <taxon>Lishizhenia</taxon>
    </lineage>
</organism>
<dbReference type="Pfam" id="PF04715">
    <property type="entry name" value="Anth_synt_I_N"/>
    <property type="match status" value="1"/>
</dbReference>
<dbReference type="Proteomes" id="UP000236454">
    <property type="component" value="Unassembled WGS sequence"/>
</dbReference>
<proteinExistence type="predicted"/>
<sequence length="404" mass="45713">MKDFPIVYLNSNDGSGLLAFGEGPVMKANVGNALKDLYDFTQTHKEKYMFGYLGYDIKNEIEDLKSENNDGLGFPDMFFYVPKYVVELKSENLKFLSGDRDTVALDFVVDFLEKEIMAQYPKQEINFQSRISKEEYLEKIKGLKNHIQQGDIYEVTFCQEFYAENVDLIDPLGEYFKMNNVTRAPFSSYIQFEGNYILCGSPERFLQKTGDDLISQPIKGTSKRGADQEEDVRLRDLLTKDPKEKAENVMIVDLVRNDLSKVAKKGSVNVRELFGIYSFETVHQLISTIHADQKEGTTIVELLKALFPMGSMTGAPKISAMELIEEFESFKRGVYSGAIGYIKPNGDFDFNVVIRSILYSKANRYLSCPVGGAITINSNPESEYEECITKVDAIMKALNNGGKK</sequence>
<reference evidence="3 4" key="1">
    <citation type="submission" date="2016-10" db="EMBL/GenBank/DDBJ databases">
        <authorList>
            <person name="de Groot N.N."/>
        </authorList>
    </citation>
    <scope>NUCLEOTIDE SEQUENCE [LARGE SCALE GENOMIC DNA]</scope>
    <source>
        <strain evidence="3 4">CGMCC 1.7005</strain>
    </source>
</reference>
<dbReference type="InterPro" id="IPR005801">
    <property type="entry name" value="ADC_synthase"/>
</dbReference>